<dbReference type="OrthoDB" id="9806185at2"/>
<dbReference type="InterPro" id="IPR006683">
    <property type="entry name" value="Thioestr_dom"/>
</dbReference>
<dbReference type="EC" id="3.1.2.20" evidence="5"/>
<comment type="caution">
    <text evidence="9">The sequence shown here is derived from an EMBL/GenBank/DDBJ whole genome shotgun (WGS) entry which is preliminary data.</text>
</comment>
<dbReference type="Gene3D" id="3.10.129.10">
    <property type="entry name" value="Hotdog Thioesterase"/>
    <property type="match status" value="1"/>
</dbReference>
<dbReference type="PATRIC" id="fig|1231392.3.peg.1281"/>
<dbReference type="SUPFAM" id="SSF54637">
    <property type="entry name" value="Thioesterase/thiol ester dehydrase-isomerase"/>
    <property type="match status" value="1"/>
</dbReference>
<dbReference type="EMBL" id="AMGO01000021">
    <property type="protein sequence ID" value="EKE44439.1"/>
    <property type="molecule type" value="Genomic_DNA"/>
</dbReference>
<evidence type="ECO:0000256" key="3">
    <source>
        <dbReference type="ARBA" id="ARBA00036002"/>
    </source>
</evidence>
<comment type="catalytic activity">
    <reaction evidence="7">
        <text>a medium-chain fatty acyl-CoA + H2O = a medium-chain fatty acid + CoA + H(+)</text>
        <dbReference type="Rhea" id="RHEA:68184"/>
        <dbReference type="ChEBI" id="CHEBI:15377"/>
        <dbReference type="ChEBI" id="CHEBI:15378"/>
        <dbReference type="ChEBI" id="CHEBI:57287"/>
        <dbReference type="ChEBI" id="CHEBI:59558"/>
        <dbReference type="ChEBI" id="CHEBI:90546"/>
    </reaction>
</comment>
<organism evidence="9 10">
    <name type="scientific">Oceaniovalibus guishaninsula JLT2003</name>
    <dbReference type="NCBI Taxonomy" id="1231392"/>
    <lineage>
        <taxon>Bacteria</taxon>
        <taxon>Pseudomonadati</taxon>
        <taxon>Pseudomonadota</taxon>
        <taxon>Alphaproteobacteria</taxon>
        <taxon>Rhodobacterales</taxon>
        <taxon>Roseobacteraceae</taxon>
        <taxon>Oceaniovalibus</taxon>
    </lineage>
</organism>
<evidence type="ECO:0000259" key="8">
    <source>
        <dbReference type="Pfam" id="PF03061"/>
    </source>
</evidence>
<dbReference type="PANTHER" id="PTHR43240:SF20">
    <property type="entry name" value="MEDIUM_LONG-CHAIN ACYL-COA THIOESTERASE YIGI"/>
    <property type="match status" value="1"/>
</dbReference>
<feature type="domain" description="Thioesterase" evidence="8">
    <location>
        <begin position="48"/>
        <end position="122"/>
    </location>
</feature>
<evidence type="ECO:0000256" key="2">
    <source>
        <dbReference type="ARBA" id="ARBA00035880"/>
    </source>
</evidence>
<proteinExistence type="inferred from homology"/>
<dbReference type="InterPro" id="IPR029069">
    <property type="entry name" value="HotDog_dom_sf"/>
</dbReference>
<reference evidence="9 10" key="1">
    <citation type="journal article" date="2012" name="J. Bacteriol.">
        <title>Draft Genome Sequence of Oceaniovalibus guishaninsula JLT2003T.</title>
        <authorList>
            <person name="Tang K."/>
            <person name="Liu K."/>
            <person name="Jiao N."/>
        </authorList>
    </citation>
    <scope>NUCLEOTIDE SEQUENCE [LARGE SCALE GENOMIC DNA]</scope>
    <source>
        <strain evidence="9 10">JLT2003</strain>
    </source>
</reference>
<protein>
    <recommendedName>
        <fullName evidence="6">Medium/long-chain acyl-CoA thioesterase YigI</fullName>
        <ecNumber evidence="5">3.1.2.20</ecNumber>
    </recommendedName>
</protein>
<evidence type="ECO:0000256" key="7">
    <source>
        <dbReference type="ARBA" id="ARBA00048062"/>
    </source>
</evidence>
<dbReference type="PANTHER" id="PTHR43240">
    <property type="entry name" value="1,4-DIHYDROXY-2-NAPHTHOYL-COA THIOESTERASE 1"/>
    <property type="match status" value="1"/>
</dbReference>
<comment type="similarity">
    <text evidence="4">Belongs to the YigI thioesterase family.</text>
</comment>
<dbReference type="NCBIfam" id="TIGR00369">
    <property type="entry name" value="unchar_dom_1"/>
    <property type="match status" value="1"/>
</dbReference>
<dbReference type="GO" id="GO:0047617">
    <property type="term" value="F:fatty acyl-CoA hydrolase activity"/>
    <property type="evidence" value="ECO:0007669"/>
    <property type="project" value="UniProtKB-EC"/>
</dbReference>
<evidence type="ECO:0000256" key="4">
    <source>
        <dbReference type="ARBA" id="ARBA00038381"/>
    </source>
</evidence>
<keyword evidence="10" id="KW-1185">Reference proteome</keyword>
<evidence type="ECO:0000256" key="1">
    <source>
        <dbReference type="ARBA" id="ARBA00022801"/>
    </source>
</evidence>
<dbReference type="STRING" id="1231392.OCGS_1277"/>
<sequence>MTPEKRAQIRDSFARQGLMATLGATLDDLEPGQATIAAPITDRSSQQHGFAHAGLVFAIGDSAAGYAAMTLTGPAAEVLTAEMKINLLRPSQGESLIAFGRVLKPGRRLIVVVSEVWALTGGDRVHVAQLQGTIVPV</sequence>
<name>K2HNJ3_9RHOB</name>
<evidence type="ECO:0000313" key="10">
    <source>
        <dbReference type="Proteomes" id="UP000006765"/>
    </source>
</evidence>
<dbReference type="InterPro" id="IPR003736">
    <property type="entry name" value="PAAI_dom"/>
</dbReference>
<evidence type="ECO:0000256" key="5">
    <source>
        <dbReference type="ARBA" id="ARBA00038894"/>
    </source>
</evidence>
<gene>
    <name evidence="9" type="ORF">OCGS_1277</name>
</gene>
<evidence type="ECO:0000313" key="9">
    <source>
        <dbReference type="EMBL" id="EKE44439.1"/>
    </source>
</evidence>
<dbReference type="eggNOG" id="COG2050">
    <property type="taxonomic scope" value="Bacteria"/>
</dbReference>
<comment type="catalytic activity">
    <reaction evidence="3">
        <text>a long-chain fatty acyl-CoA + H2O = a long-chain fatty acid + CoA + H(+)</text>
        <dbReference type="Rhea" id="RHEA:67680"/>
        <dbReference type="ChEBI" id="CHEBI:15377"/>
        <dbReference type="ChEBI" id="CHEBI:15378"/>
        <dbReference type="ChEBI" id="CHEBI:57287"/>
        <dbReference type="ChEBI" id="CHEBI:57560"/>
        <dbReference type="ChEBI" id="CHEBI:83139"/>
    </reaction>
</comment>
<dbReference type="Pfam" id="PF03061">
    <property type="entry name" value="4HBT"/>
    <property type="match status" value="1"/>
</dbReference>
<comment type="catalytic activity">
    <reaction evidence="2">
        <text>a fatty acyl-CoA + H2O = a fatty acid + CoA + H(+)</text>
        <dbReference type="Rhea" id="RHEA:16781"/>
        <dbReference type="ChEBI" id="CHEBI:15377"/>
        <dbReference type="ChEBI" id="CHEBI:15378"/>
        <dbReference type="ChEBI" id="CHEBI:28868"/>
        <dbReference type="ChEBI" id="CHEBI:57287"/>
        <dbReference type="ChEBI" id="CHEBI:77636"/>
        <dbReference type="EC" id="3.1.2.20"/>
    </reaction>
</comment>
<accession>K2HNJ3</accession>
<dbReference type="Proteomes" id="UP000006765">
    <property type="component" value="Unassembled WGS sequence"/>
</dbReference>
<evidence type="ECO:0000256" key="6">
    <source>
        <dbReference type="ARBA" id="ARBA00040062"/>
    </source>
</evidence>
<keyword evidence="1" id="KW-0378">Hydrolase</keyword>
<dbReference type="RefSeq" id="WP_007426429.1">
    <property type="nucleotide sequence ID" value="NZ_AMGO01000021.1"/>
</dbReference>
<dbReference type="CDD" id="cd03443">
    <property type="entry name" value="PaaI_thioesterase"/>
    <property type="match status" value="1"/>
</dbReference>
<dbReference type="AlphaFoldDB" id="K2HNJ3"/>